<gene>
    <name evidence="2" type="ORF">A4X06_0g1473</name>
</gene>
<sequence>MSTSTSTVSPEKAAALAKSASMSVADVASNHILAELKERTASNTTLVVGIQGPQGIGKSTLVKELVSKLADKSIRAAALSIDDLYLPHQALLDLKKRHPHNELWHGRGLPGTHDIKLGSQILSEVKKSSSEEGASSRSIRLPVYDKSLHDGAGDRLDESAWPTLELPPHRSVSDSEDTKEKTSDSHRPLPPLDVFILEGWCLGFRPLPEGCLKLRYNAAIRRRDMKSEAPAPSSSSSTTTTTTTTDQEAFDLDLPLSFTIRHPLKSIFEVNEKLKQYKDEWYPYIDTIIKLWPAPTSASEPSSPSEEDTIYSTIDSFPKAAKALVFQWRLEAEHHMKEQVSQGKGMTDEQVRDFVARYMPVYELFAGGLVDRPVMQSYRFQIELDENRNVIDHHIG</sequence>
<protein>
    <submittedName>
        <fullName evidence="2">Uncharacterized protein</fullName>
    </submittedName>
</protein>
<feature type="region of interest" description="Disordered" evidence="1">
    <location>
        <begin position="155"/>
        <end position="188"/>
    </location>
</feature>
<evidence type="ECO:0000313" key="3">
    <source>
        <dbReference type="Proteomes" id="UP000077684"/>
    </source>
</evidence>
<reference evidence="2" key="2">
    <citation type="journal article" date="2019" name="IMA Fungus">
        <title>Genome sequencing and comparison of five Tilletia species to identify candidate genes for the detection of regulated species infecting wheat.</title>
        <authorList>
            <person name="Nguyen H.D.T."/>
            <person name="Sultana T."/>
            <person name="Kesanakurti P."/>
            <person name="Hambleton S."/>
        </authorList>
    </citation>
    <scope>NUCLEOTIDE SEQUENCE</scope>
    <source>
        <strain evidence="2">DAOMC 236426</strain>
    </source>
</reference>
<evidence type="ECO:0000313" key="2">
    <source>
        <dbReference type="EMBL" id="KAE8253406.1"/>
    </source>
</evidence>
<dbReference type="Pfam" id="PF03308">
    <property type="entry name" value="MeaB"/>
    <property type="match status" value="1"/>
</dbReference>
<feature type="compositionally biased region" description="Basic and acidic residues" evidence="1">
    <location>
        <begin position="167"/>
        <end position="187"/>
    </location>
</feature>
<dbReference type="Gene3D" id="3.40.50.300">
    <property type="entry name" value="P-loop containing nucleotide triphosphate hydrolases"/>
    <property type="match status" value="1"/>
</dbReference>
<reference evidence="2" key="1">
    <citation type="submission" date="2016-04" db="EMBL/GenBank/DDBJ databases">
        <authorList>
            <person name="Nguyen H.D."/>
            <person name="Samba Siva P."/>
            <person name="Cullis J."/>
            <person name="Levesque C.A."/>
            <person name="Hambleton S."/>
        </authorList>
    </citation>
    <scope>NUCLEOTIDE SEQUENCE</scope>
    <source>
        <strain evidence="2">DAOMC 236426</strain>
    </source>
</reference>
<dbReference type="InterPro" id="IPR027417">
    <property type="entry name" value="P-loop_NTPase"/>
</dbReference>
<organism evidence="2 3">
    <name type="scientific">Tilletia controversa</name>
    <name type="common">dwarf bunt fungus</name>
    <dbReference type="NCBI Taxonomy" id="13291"/>
    <lineage>
        <taxon>Eukaryota</taxon>
        <taxon>Fungi</taxon>
        <taxon>Dikarya</taxon>
        <taxon>Basidiomycota</taxon>
        <taxon>Ustilaginomycotina</taxon>
        <taxon>Exobasidiomycetes</taxon>
        <taxon>Tilletiales</taxon>
        <taxon>Tilletiaceae</taxon>
        <taxon>Tilletia</taxon>
    </lineage>
</organism>
<comment type="caution">
    <text evidence="2">The sequence shown here is derived from an EMBL/GenBank/DDBJ whole genome shotgun (WGS) entry which is preliminary data.</text>
</comment>
<evidence type="ECO:0000256" key="1">
    <source>
        <dbReference type="SAM" id="MobiDB-lite"/>
    </source>
</evidence>
<keyword evidence="3" id="KW-1185">Reference proteome</keyword>
<accession>A0A8X7MXK2</accession>
<feature type="compositionally biased region" description="Low complexity" evidence="1">
    <location>
        <begin position="233"/>
        <end position="245"/>
    </location>
</feature>
<dbReference type="PANTHER" id="PTHR10285">
    <property type="entry name" value="URIDINE KINASE"/>
    <property type="match status" value="1"/>
</dbReference>
<proteinExistence type="predicted"/>
<dbReference type="AlphaFoldDB" id="A0A8X7MXK2"/>
<feature type="region of interest" description="Disordered" evidence="1">
    <location>
        <begin position="225"/>
        <end position="248"/>
    </location>
</feature>
<dbReference type="Proteomes" id="UP000077684">
    <property type="component" value="Unassembled WGS sequence"/>
</dbReference>
<name>A0A8X7MXK2_9BASI</name>
<dbReference type="SUPFAM" id="SSF52540">
    <property type="entry name" value="P-loop containing nucleoside triphosphate hydrolases"/>
    <property type="match status" value="1"/>
</dbReference>
<dbReference type="EMBL" id="LWDE02000095">
    <property type="protein sequence ID" value="KAE8253406.1"/>
    <property type="molecule type" value="Genomic_DNA"/>
</dbReference>